<reference evidence="2 3" key="1">
    <citation type="submission" date="2023-02" db="EMBL/GenBank/DDBJ databases">
        <title>LHISI_Scaffold_Assembly.</title>
        <authorList>
            <person name="Stuart O.P."/>
            <person name="Cleave R."/>
            <person name="Magrath M.J.L."/>
            <person name="Mikheyev A.S."/>
        </authorList>
    </citation>
    <scope>NUCLEOTIDE SEQUENCE [LARGE SCALE GENOMIC DNA]</scope>
    <source>
        <strain evidence="2">Daus_M_001</strain>
        <tissue evidence="2">Leg muscle</tissue>
    </source>
</reference>
<name>A0ABQ9GCZ1_9NEOP</name>
<organism evidence="2 3">
    <name type="scientific">Dryococelus australis</name>
    <dbReference type="NCBI Taxonomy" id="614101"/>
    <lineage>
        <taxon>Eukaryota</taxon>
        <taxon>Metazoa</taxon>
        <taxon>Ecdysozoa</taxon>
        <taxon>Arthropoda</taxon>
        <taxon>Hexapoda</taxon>
        <taxon>Insecta</taxon>
        <taxon>Pterygota</taxon>
        <taxon>Neoptera</taxon>
        <taxon>Polyneoptera</taxon>
        <taxon>Phasmatodea</taxon>
        <taxon>Verophasmatodea</taxon>
        <taxon>Anareolatae</taxon>
        <taxon>Phasmatidae</taxon>
        <taxon>Eurycanthinae</taxon>
        <taxon>Dryococelus</taxon>
    </lineage>
</organism>
<evidence type="ECO:0000313" key="2">
    <source>
        <dbReference type="EMBL" id="KAJ8870246.1"/>
    </source>
</evidence>
<accession>A0ABQ9GCZ1</accession>
<dbReference type="EMBL" id="JARBHB010000013">
    <property type="protein sequence ID" value="KAJ8870246.1"/>
    <property type="molecule type" value="Genomic_DNA"/>
</dbReference>
<sequence>MKSITLPISELDFNEILQRFNLMTDEQACDSEDGGDIDADDGLPVKIASPEPASKRPRRENTLSPTALEASVSAELSTSMEVSSSRFDEDDLADENPCLLSHIALPDEDKLEEYSDEEENQNVRKMISYPFGKKMFGQSEQFLDYAANCPVCYTERAVLRNVRFGTECFVGILIIMGFNKLPSFCCIGLQIQISAMKESPK</sequence>
<protein>
    <submittedName>
        <fullName evidence="2">Uncharacterized protein</fullName>
    </submittedName>
</protein>
<comment type="caution">
    <text evidence="2">The sequence shown here is derived from an EMBL/GenBank/DDBJ whole genome shotgun (WGS) entry which is preliminary data.</text>
</comment>
<gene>
    <name evidence="2" type="ORF">PR048_029267</name>
</gene>
<evidence type="ECO:0000313" key="3">
    <source>
        <dbReference type="Proteomes" id="UP001159363"/>
    </source>
</evidence>
<proteinExistence type="predicted"/>
<feature type="region of interest" description="Disordered" evidence="1">
    <location>
        <begin position="27"/>
        <end position="76"/>
    </location>
</feature>
<keyword evidence="3" id="KW-1185">Reference proteome</keyword>
<evidence type="ECO:0000256" key="1">
    <source>
        <dbReference type="SAM" id="MobiDB-lite"/>
    </source>
</evidence>
<feature type="compositionally biased region" description="Acidic residues" evidence="1">
    <location>
        <begin position="27"/>
        <end position="41"/>
    </location>
</feature>
<dbReference type="Proteomes" id="UP001159363">
    <property type="component" value="Chromosome 12"/>
</dbReference>